<name>A0A840ZIY6_9HYPH</name>
<evidence type="ECO:0000256" key="2">
    <source>
        <dbReference type="SAM" id="SignalP"/>
    </source>
</evidence>
<comment type="caution">
    <text evidence="3">The sequence shown here is derived from an EMBL/GenBank/DDBJ whole genome shotgun (WGS) entry which is preliminary data.</text>
</comment>
<feature type="signal peptide" evidence="2">
    <location>
        <begin position="1"/>
        <end position="19"/>
    </location>
</feature>
<keyword evidence="4" id="KW-1185">Reference proteome</keyword>
<evidence type="ECO:0000313" key="4">
    <source>
        <dbReference type="Proteomes" id="UP000583454"/>
    </source>
</evidence>
<dbReference type="AlphaFoldDB" id="A0A840ZIY6"/>
<accession>A0A840ZIY6</accession>
<keyword evidence="2" id="KW-0732">Signal</keyword>
<gene>
    <name evidence="3" type="ORF">HNR00_001981</name>
</gene>
<proteinExistence type="predicted"/>
<dbReference type="RefSeq" id="WP_183568601.1">
    <property type="nucleotide sequence ID" value="NZ_JACHOP010000006.1"/>
</dbReference>
<evidence type="ECO:0000256" key="1">
    <source>
        <dbReference type="SAM" id="MobiDB-lite"/>
    </source>
</evidence>
<organism evidence="3 4">
    <name type="scientific">Methylorubrum rhodinum</name>
    <dbReference type="NCBI Taxonomy" id="29428"/>
    <lineage>
        <taxon>Bacteria</taxon>
        <taxon>Pseudomonadati</taxon>
        <taxon>Pseudomonadota</taxon>
        <taxon>Alphaproteobacteria</taxon>
        <taxon>Hyphomicrobiales</taxon>
        <taxon>Methylobacteriaceae</taxon>
        <taxon>Methylorubrum</taxon>
    </lineage>
</organism>
<dbReference type="EMBL" id="JACHOP010000006">
    <property type="protein sequence ID" value="MBB5757270.1"/>
    <property type="molecule type" value="Genomic_DNA"/>
</dbReference>
<feature type="compositionally biased region" description="Polar residues" evidence="1">
    <location>
        <begin position="75"/>
        <end position="86"/>
    </location>
</feature>
<feature type="chain" id="PRO_5032891745" evidence="2">
    <location>
        <begin position="20"/>
        <end position="97"/>
    </location>
</feature>
<feature type="region of interest" description="Disordered" evidence="1">
    <location>
        <begin position="72"/>
        <end position="97"/>
    </location>
</feature>
<protein>
    <submittedName>
        <fullName evidence="3">Uncharacterized protein</fullName>
    </submittedName>
</protein>
<sequence>MTFLLRAALVIGVLSYLAAARQGSGSGGVDTAGLRSTVEMTTGSLAGLAASLPPEARTEALRLGGEAVARRLTGQPHSADTLSASDRQVPWRGAGVH</sequence>
<evidence type="ECO:0000313" key="3">
    <source>
        <dbReference type="EMBL" id="MBB5757270.1"/>
    </source>
</evidence>
<dbReference type="Proteomes" id="UP000583454">
    <property type="component" value="Unassembled WGS sequence"/>
</dbReference>
<reference evidence="3 4" key="1">
    <citation type="submission" date="2020-08" db="EMBL/GenBank/DDBJ databases">
        <title>Genomic Encyclopedia of Type Strains, Phase IV (KMG-IV): sequencing the most valuable type-strain genomes for metagenomic binning, comparative biology and taxonomic classification.</title>
        <authorList>
            <person name="Goeker M."/>
        </authorList>
    </citation>
    <scope>NUCLEOTIDE SEQUENCE [LARGE SCALE GENOMIC DNA]</scope>
    <source>
        <strain evidence="3 4">DSM 2163</strain>
    </source>
</reference>